<evidence type="ECO:0000313" key="3">
    <source>
        <dbReference type="Proteomes" id="UP000297452"/>
    </source>
</evidence>
<gene>
    <name evidence="2" type="ORF">BOTNAR_0152g00240</name>
</gene>
<dbReference type="EMBL" id="PQXJ01000152">
    <property type="protein sequence ID" value="TGO60052.1"/>
    <property type="molecule type" value="Genomic_DNA"/>
</dbReference>
<reference evidence="2 3" key="1">
    <citation type="submission" date="2017-12" db="EMBL/GenBank/DDBJ databases">
        <title>Comparative genomics of Botrytis spp.</title>
        <authorList>
            <person name="Valero-Jimenez C.A."/>
            <person name="Tapia P."/>
            <person name="Veloso J."/>
            <person name="Silva-Moreno E."/>
            <person name="Staats M."/>
            <person name="Valdes J.H."/>
            <person name="Van Kan J.A.L."/>
        </authorList>
    </citation>
    <scope>NUCLEOTIDE SEQUENCE [LARGE SCALE GENOMIC DNA]</scope>
    <source>
        <strain evidence="2 3">MUCL2120</strain>
    </source>
</reference>
<protein>
    <submittedName>
        <fullName evidence="2">Uncharacterized protein</fullName>
    </submittedName>
</protein>
<comment type="similarity">
    <text evidence="1">Belongs to the peptidase S58 family.</text>
</comment>
<dbReference type="InterPro" id="IPR005321">
    <property type="entry name" value="Peptidase_S58_DmpA"/>
</dbReference>
<evidence type="ECO:0000256" key="1">
    <source>
        <dbReference type="ARBA" id="ARBA00007068"/>
    </source>
</evidence>
<accession>A0A4Z1IKK7</accession>
<dbReference type="OrthoDB" id="2107894at2759"/>
<dbReference type="Proteomes" id="UP000297452">
    <property type="component" value="Unassembled WGS sequence"/>
</dbReference>
<dbReference type="InterPro" id="IPR016117">
    <property type="entry name" value="ArgJ-like_dom_sf"/>
</dbReference>
<name>A0A4Z1IKK7_9HELO</name>
<dbReference type="GO" id="GO:0004177">
    <property type="term" value="F:aminopeptidase activity"/>
    <property type="evidence" value="ECO:0007669"/>
    <property type="project" value="TreeGrafter"/>
</dbReference>
<dbReference type="Gene3D" id="3.60.70.12">
    <property type="entry name" value="L-amino peptidase D-ALA esterase/amidase"/>
    <property type="match status" value="1"/>
</dbReference>
<dbReference type="PANTHER" id="PTHR36512">
    <property type="entry name" value="D-AMINOPEPTIDASE"/>
    <property type="match status" value="1"/>
</dbReference>
<dbReference type="SUPFAM" id="SSF56266">
    <property type="entry name" value="DmpA/ArgJ-like"/>
    <property type="match status" value="1"/>
</dbReference>
<dbReference type="Pfam" id="PF03576">
    <property type="entry name" value="Peptidase_S58"/>
    <property type="match status" value="1"/>
</dbReference>
<evidence type="ECO:0000313" key="2">
    <source>
        <dbReference type="EMBL" id="TGO60052.1"/>
    </source>
</evidence>
<comment type="caution">
    <text evidence="2">The sequence shown here is derived from an EMBL/GenBank/DDBJ whole genome shotgun (WGS) entry which is preliminary data.</text>
</comment>
<sequence>MSTTRLTSKDIGYVPGQLQPGPKNSILDVPGVYVGQNTIGNDGDDARKGVTVIFPRHPDDITIPCYAGLHTLNGNGELTGNYQIKDWGYSNTISLFSIPINKENQRYLNN</sequence>
<dbReference type="PANTHER" id="PTHR36512:SF3">
    <property type="entry name" value="BLR5678 PROTEIN"/>
    <property type="match status" value="1"/>
</dbReference>
<dbReference type="AlphaFoldDB" id="A0A4Z1IKK7"/>
<proteinExistence type="inferred from homology"/>
<organism evidence="2 3">
    <name type="scientific">Botryotinia narcissicola</name>
    <dbReference type="NCBI Taxonomy" id="278944"/>
    <lineage>
        <taxon>Eukaryota</taxon>
        <taxon>Fungi</taxon>
        <taxon>Dikarya</taxon>
        <taxon>Ascomycota</taxon>
        <taxon>Pezizomycotina</taxon>
        <taxon>Leotiomycetes</taxon>
        <taxon>Helotiales</taxon>
        <taxon>Sclerotiniaceae</taxon>
        <taxon>Botryotinia</taxon>
    </lineage>
</organism>
<keyword evidence="3" id="KW-1185">Reference proteome</keyword>